<dbReference type="Proteomes" id="UP001216390">
    <property type="component" value="Chromosome"/>
</dbReference>
<name>A0AAE9YD84_9ACTN</name>
<dbReference type="Gene3D" id="3.40.50.1820">
    <property type="entry name" value="alpha/beta hydrolase"/>
    <property type="match status" value="1"/>
</dbReference>
<sequence>MRRLTTLLVALVLALAAVACGGDDGGDDATGTTTTTKSDGASPEAPAPDGEADDGADDGQVVDPYDGYTSDVYEDPAAWICRPDLDDDACRDLDVTRIGTDGTREVEEREPAEDPPVDCFYVYPTVSQDPGTNSDMEVAPGDAEELTVVAQAAQYARSCRVFAPIYRQVTLQALGSGGFGDGREVAYGDVLDAWKTYVSQYSDGRGVIVIGHSQGAGILRQLVADEVDGVDGVQDRLVAAHLFGTSVQAPEGELVGGDLSEVPACAAPDEVGCVVTYSSYPAGSPPVDDALFAGADEEAGTRALCVDPVGLLGREQGSAVAPVAAPLIGGIDGVGDVETRFVSLPDAVEVSCATDGAYDYLAVALAGPDEPRPVESLVAETIGPTWGLHLVDMTHVQDDLVELAAQQGAAYAEG</sequence>
<keyword evidence="4" id="KW-1185">Reference proteome</keyword>
<protein>
    <submittedName>
        <fullName evidence="3">DUF3089 domain-containing protein</fullName>
    </submittedName>
</protein>
<proteinExistence type="predicted"/>
<dbReference type="InterPro" id="IPR029058">
    <property type="entry name" value="AB_hydrolase_fold"/>
</dbReference>
<dbReference type="Pfam" id="PF11288">
    <property type="entry name" value="DUF3089"/>
    <property type="match status" value="1"/>
</dbReference>
<dbReference type="SUPFAM" id="SSF53474">
    <property type="entry name" value="alpha/beta-Hydrolases"/>
    <property type="match status" value="1"/>
</dbReference>
<organism evidence="3 4">
    <name type="scientific">Iamia majanohamensis</name>
    <dbReference type="NCBI Taxonomy" id="467976"/>
    <lineage>
        <taxon>Bacteria</taxon>
        <taxon>Bacillati</taxon>
        <taxon>Actinomycetota</taxon>
        <taxon>Acidimicrobiia</taxon>
        <taxon>Acidimicrobiales</taxon>
        <taxon>Iamiaceae</taxon>
        <taxon>Iamia</taxon>
    </lineage>
</organism>
<feature type="signal peptide" evidence="2">
    <location>
        <begin position="1"/>
        <end position="19"/>
    </location>
</feature>
<dbReference type="KEGG" id="ima:PO878_14270"/>
<evidence type="ECO:0000256" key="1">
    <source>
        <dbReference type="SAM" id="MobiDB-lite"/>
    </source>
</evidence>
<accession>A0AAE9YD84</accession>
<dbReference type="RefSeq" id="WP_272735193.1">
    <property type="nucleotide sequence ID" value="NZ_CP116942.1"/>
</dbReference>
<dbReference type="EMBL" id="CP116942">
    <property type="protein sequence ID" value="WCO65666.1"/>
    <property type="molecule type" value="Genomic_DNA"/>
</dbReference>
<feature type="compositionally biased region" description="Low complexity" evidence="1">
    <location>
        <begin position="29"/>
        <end position="49"/>
    </location>
</feature>
<feature type="chain" id="PRO_5042283842" evidence="2">
    <location>
        <begin position="20"/>
        <end position="414"/>
    </location>
</feature>
<evidence type="ECO:0000256" key="2">
    <source>
        <dbReference type="SAM" id="SignalP"/>
    </source>
</evidence>
<reference evidence="3" key="1">
    <citation type="submission" date="2023-01" db="EMBL/GenBank/DDBJ databases">
        <title>The diversity of Class Acidimicrobiia in South China Sea sediment environments and the proposal of Iamia marina sp. nov., a novel species of the genus Iamia.</title>
        <authorList>
            <person name="He Y."/>
            <person name="Tian X."/>
        </authorList>
    </citation>
    <scope>NUCLEOTIDE SEQUENCE</scope>
    <source>
        <strain evidence="3">DSM 19957</strain>
    </source>
</reference>
<keyword evidence="2" id="KW-0732">Signal</keyword>
<dbReference type="AlphaFoldDB" id="A0AAE9YD84"/>
<evidence type="ECO:0000313" key="3">
    <source>
        <dbReference type="EMBL" id="WCO65666.1"/>
    </source>
</evidence>
<dbReference type="InterPro" id="IPR021440">
    <property type="entry name" value="DUF3089"/>
</dbReference>
<evidence type="ECO:0000313" key="4">
    <source>
        <dbReference type="Proteomes" id="UP001216390"/>
    </source>
</evidence>
<feature type="region of interest" description="Disordered" evidence="1">
    <location>
        <begin position="22"/>
        <end position="68"/>
    </location>
</feature>
<gene>
    <name evidence="3" type="ORF">PO878_14270</name>
</gene>
<dbReference type="PROSITE" id="PS51257">
    <property type="entry name" value="PROKAR_LIPOPROTEIN"/>
    <property type="match status" value="1"/>
</dbReference>